<proteinExistence type="predicted"/>
<keyword evidence="2" id="KW-0472">Membrane</keyword>
<comment type="caution">
    <text evidence="3">The sequence shown here is derived from an EMBL/GenBank/DDBJ whole genome shotgun (WGS) entry which is preliminary data.</text>
</comment>
<feature type="transmembrane region" description="Helical" evidence="2">
    <location>
        <begin position="67"/>
        <end position="86"/>
    </location>
</feature>
<evidence type="ECO:0000313" key="3">
    <source>
        <dbReference type="EMBL" id="GMR31553.1"/>
    </source>
</evidence>
<organism evidence="3 4">
    <name type="scientific">Pristionchus mayeri</name>
    <dbReference type="NCBI Taxonomy" id="1317129"/>
    <lineage>
        <taxon>Eukaryota</taxon>
        <taxon>Metazoa</taxon>
        <taxon>Ecdysozoa</taxon>
        <taxon>Nematoda</taxon>
        <taxon>Chromadorea</taxon>
        <taxon>Rhabditida</taxon>
        <taxon>Rhabditina</taxon>
        <taxon>Diplogasteromorpha</taxon>
        <taxon>Diplogasteroidea</taxon>
        <taxon>Neodiplogasteridae</taxon>
        <taxon>Pristionchus</taxon>
    </lineage>
</organism>
<reference evidence="4" key="1">
    <citation type="submission" date="2022-10" db="EMBL/GenBank/DDBJ databases">
        <title>Genome assembly of Pristionchus species.</title>
        <authorList>
            <person name="Yoshida K."/>
            <person name="Sommer R.J."/>
        </authorList>
    </citation>
    <scope>NUCLEOTIDE SEQUENCE [LARGE SCALE GENOMIC DNA]</scope>
    <source>
        <strain evidence="4">RS5460</strain>
    </source>
</reference>
<accession>A0AAN4Z038</accession>
<sequence>TGHRIPRPSAPPVFNFPKTKLMILEDLIVAWGGLTYCLVVVCTVTYYARFIACPGVFGDDYCSDFNLLAIFLVAETMGNLGAFFYFRSENRVEHWKRHSMVASQYRTGEQNGGSSEADGKGEEREKN</sequence>
<feature type="region of interest" description="Disordered" evidence="1">
    <location>
        <begin position="103"/>
        <end position="127"/>
    </location>
</feature>
<gene>
    <name evidence="3" type="ORF">PMAYCL1PPCAC_01748</name>
</gene>
<evidence type="ECO:0000256" key="1">
    <source>
        <dbReference type="SAM" id="MobiDB-lite"/>
    </source>
</evidence>
<keyword evidence="2" id="KW-1133">Transmembrane helix</keyword>
<protein>
    <submittedName>
        <fullName evidence="3">Uncharacterized protein</fullName>
    </submittedName>
</protein>
<dbReference type="EMBL" id="BTRK01000001">
    <property type="protein sequence ID" value="GMR31553.1"/>
    <property type="molecule type" value="Genomic_DNA"/>
</dbReference>
<evidence type="ECO:0000313" key="4">
    <source>
        <dbReference type="Proteomes" id="UP001328107"/>
    </source>
</evidence>
<evidence type="ECO:0000256" key="2">
    <source>
        <dbReference type="SAM" id="Phobius"/>
    </source>
</evidence>
<keyword evidence="4" id="KW-1185">Reference proteome</keyword>
<feature type="compositionally biased region" description="Polar residues" evidence="1">
    <location>
        <begin position="103"/>
        <end position="114"/>
    </location>
</feature>
<feature type="non-terminal residue" evidence="3">
    <location>
        <position position="127"/>
    </location>
</feature>
<dbReference type="Proteomes" id="UP001328107">
    <property type="component" value="Unassembled WGS sequence"/>
</dbReference>
<feature type="compositionally biased region" description="Basic and acidic residues" evidence="1">
    <location>
        <begin position="117"/>
        <end position="127"/>
    </location>
</feature>
<name>A0AAN4Z038_9BILA</name>
<keyword evidence="2" id="KW-0812">Transmembrane</keyword>
<dbReference type="AlphaFoldDB" id="A0AAN4Z038"/>
<feature type="non-terminal residue" evidence="3">
    <location>
        <position position="1"/>
    </location>
</feature>
<feature type="transmembrane region" description="Helical" evidence="2">
    <location>
        <begin position="27"/>
        <end position="47"/>
    </location>
</feature>